<keyword evidence="2" id="KW-1185">Reference proteome</keyword>
<reference evidence="1" key="1">
    <citation type="submission" date="2022-10" db="EMBL/GenBank/DDBJ databases">
        <title>Culturing micro-colonial fungi from biological soil crusts in the Mojave desert and describing Neophaeococcomyces mojavensis, and introducing the new genera and species Taxawa tesnikishii.</title>
        <authorList>
            <person name="Kurbessoian T."/>
            <person name="Stajich J.E."/>
        </authorList>
    </citation>
    <scope>NUCLEOTIDE SEQUENCE</scope>
    <source>
        <strain evidence="1">TK_1</strain>
    </source>
</reference>
<dbReference type="EMBL" id="JAPDRL010000072">
    <property type="protein sequence ID" value="KAJ9659798.1"/>
    <property type="molecule type" value="Genomic_DNA"/>
</dbReference>
<proteinExistence type="predicted"/>
<evidence type="ECO:0000313" key="1">
    <source>
        <dbReference type="EMBL" id="KAJ9659798.1"/>
    </source>
</evidence>
<accession>A0ABQ9NMB1</accession>
<evidence type="ECO:0000313" key="2">
    <source>
        <dbReference type="Proteomes" id="UP001172684"/>
    </source>
</evidence>
<gene>
    <name evidence="1" type="ORF">H2201_007234</name>
</gene>
<organism evidence="1 2">
    <name type="scientific">Coniosporium apollinis</name>
    <dbReference type="NCBI Taxonomy" id="61459"/>
    <lineage>
        <taxon>Eukaryota</taxon>
        <taxon>Fungi</taxon>
        <taxon>Dikarya</taxon>
        <taxon>Ascomycota</taxon>
        <taxon>Pezizomycotina</taxon>
        <taxon>Dothideomycetes</taxon>
        <taxon>Dothideomycetes incertae sedis</taxon>
        <taxon>Coniosporium</taxon>
    </lineage>
</organism>
<dbReference type="Proteomes" id="UP001172684">
    <property type="component" value="Unassembled WGS sequence"/>
</dbReference>
<sequence length="108" mass="12686">MNRRIDPRLPDPVLRQRILSNAAFLYWQYATFDLVTYRSSLHDSFGAAVVARGEVHNEWTTIHVAESVILHRNAFESLLAELEKEVERKVKIVHRREILRDEVLEGYL</sequence>
<protein>
    <submittedName>
        <fullName evidence="1">Uncharacterized protein</fullName>
    </submittedName>
</protein>
<name>A0ABQ9NMB1_9PEZI</name>
<comment type="caution">
    <text evidence="1">The sequence shown here is derived from an EMBL/GenBank/DDBJ whole genome shotgun (WGS) entry which is preliminary data.</text>
</comment>